<evidence type="ECO:0000313" key="2">
    <source>
        <dbReference type="EMBL" id="UJG40402.1"/>
    </source>
</evidence>
<organism evidence="2">
    <name type="scientific">Candidatus Heimdallarchaeum aukensis</name>
    <dbReference type="NCBI Taxonomy" id="2876573"/>
    <lineage>
        <taxon>Archaea</taxon>
        <taxon>Promethearchaeati</taxon>
        <taxon>Candidatus Heimdallarchaeota</taxon>
        <taxon>Candidatus Heimdallarchaeia (ex Rinke et al. 2021) (nom. nud.)</taxon>
        <taxon>Candidatus Heimdallarchaeales</taxon>
        <taxon>Candidatus Heimdallarchaeaceae</taxon>
        <taxon>Candidatus Heimdallarchaeum</taxon>
    </lineage>
</organism>
<protein>
    <submittedName>
        <fullName evidence="2">DNA double-strand break repair nuclease NurA</fullName>
    </submittedName>
</protein>
<dbReference type="SMART" id="SM00933">
    <property type="entry name" value="NurA"/>
    <property type="match status" value="1"/>
</dbReference>
<accession>A0A9Y1BK97</accession>
<proteinExistence type="predicted"/>
<gene>
    <name evidence="2" type="ORF">K9W45_11240</name>
</gene>
<dbReference type="Proteomes" id="UP001201020">
    <property type="component" value="Chromosome"/>
</dbReference>
<sequence length="371" mass="42554">MDNFNLIMKEIDRYRRIEVPKLVAKVRRQANNFKILKDLIINIPKYKSFSDENWRVIAVDGGMDHTSLEGVGFAVASARAFMITLGKAKITDFNDIQLFDTPASDIASIVSSTFMKSLEYYVAKKAINEIDDDIPTLVLLDGAITFPDTSVNVTNIRELSDAFLKYQKNANDFFNLALKKSKVSVIAVSKDARRAKYLRALKCDKEVMDKLNINKEKLEILRNLIENESWRERIALQHIIRKYSPDKPAYFEPLDVSVAGITHGEIPISILKREGVCSTYYLYPNSSHALYLEFPKWDLSKLDSLFELFNDLCRISPVVGYPYPLVFVDELTRVTKSFSSKVFTQLIYEIRDIAPDIARDLINSKMRKLLH</sequence>
<dbReference type="InterPro" id="IPR018977">
    <property type="entry name" value="NurA_domain"/>
</dbReference>
<dbReference type="Pfam" id="PF09376">
    <property type="entry name" value="NurA"/>
    <property type="match status" value="1"/>
</dbReference>
<evidence type="ECO:0000259" key="1">
    <source>
        <dbReference type="SMART" id="SM00933"/>
    </source>
</evidence>
<feature type="domain" description="NurA" evidence="1">
    <location>
        <begin position="54"/>
        <end position="334"/>
    </location>
</feature>
<dbReference type="EMBL" id="CP084166">
    <property type="protein sequence ID" value="UJG40402.1"/>
    <property type="molecule type" value="Genomic_DNA"/>
</dbReference>
<name>A0A9Y1BK97_9ARCH</name>
<dbReference type="AlphaFoldDB" id="A0A9Y1BK97"/>
<reference evidence="2" key="1">
    <citation type="journal article" date="2022" name="Nat. Microbiol.">
        <title>Unique mobile elements and scalable gene flow at the prokaryote-eukaryote boundary revealed by circularized Asgard archaea genomes.</title>
        <authorList>
            <person name="Wu F."/>
            <person name="Speth D.R."/>
            <person name="Philosof A."/>
            <person name="Cremiere A."/>
            <person name="Narayanan A."/>
            <person name="Barco R.A."/>
            <person name="Connon S.A."/>
            <person name="Amend J.P."/>
            <person name="Antoshechkin I.A."/>
            <person name="Orphan V.J."/>
        </authorList>
    </citation>
    <scope>NUCLEOTIDE SEQUENCE</scope>
    <source>
        <strain evidence="2">PM71</strain>
    </source>
</reference>